<dbReference type="VEuPathDB" id="FungiDB:F503_04230"/>
<organism evidence="2 3">
    <name type="scientific">Ophiostoma piceae (strain UAMH 11346)</name>
    <name type="common">Sap stain fungus</name>
    <dbReference type="NCBI Taxonomy" id="1262450"/>
    <lineage>
        <taxon>Eukaryota</taxon>
        <taxon>Fungi</taxon>
        <taxon>Dikarya</taxon>
        <taxon>Ascomycota</taxon>
        <taxon>Pezizomycotina</taxon>
        <taxon>Sordariomycetes</taxon>
        <taxon>Sordariomycetidae</taxon>
        <taxon>Ophiostomatales</taxon>
        <taxon>Ophiostomataceae</taxon>
        <taxon>Ophiostoma</taxon>
    </lineage>
</organism>
<dbReference type="EMBL" id="KE148148">
    <property type="protein sequence ID" value="EPE08643.1"/>
    <property type="molecule type" value="Genomic_DNA"/>
</dbReference>
<dbReference type="OrthoDB" id="4179406at2759"/>
<protein>
    <submittedName>
        <fullName evidence="2">Uncharacterized protein</fullName>
    </submittedName>
</protein>
<feature type="compositionally biased region" description="Polar residues" evidence="1">
    <location>
        <begin position="76"/>
        <end position="93"/>
    </location>
</feature>
<dbReference type="OMA" id="MQQHASK"/>
<name>S3CPY8_OPHP1</name>
<dbReference type="STRING" id="1262450.S3CPY8"/>
<feature type="compositionally biased region" description="Low complexity" evidence="1">
    <location>
        <begin position="101"/>
        <end position="116"/>
    </location>
</feature>
<evidence type="ECO:0000313" key="2">
    <source>
        <dbReference type="EMBL" id="EPE08643.1"/>
    </source>
</evidence>
<gene>
    <name evidence="2" type="ORF">F503_04230</name>
</gene>
<evidence type="ECO:0000313" key="3">
    <source>
        <dbReference type="Proteomes" id="UP000016923"/>
    </source>
</evidence>
<feature type="region of interest" description="Disordered" evidence="1">
    <location>
        <begin position="24"/>
        <end position="118"/>
    </location>
</feature>
<sequence length="735" mass="77310">MAAHLPVESSWRMVEGANDSFDTSIVPASFSQESDANNDNGNNIGDVDTETDPFTSSGSVPSSSQPPFYSPPSLRGPNTSSRLASGVSSQDDQISLGGGDSFVSGSVSGSGSAGASQEDDIHTFLRKAENDKNVLLRSPFQPSLPSSVRQSPMSVVSSVGGVTASAIAKADGSRQLGRGTYHTPEPELRMPVIEMDGSLHFAANTGNQNAGAASLAAAVLRRRGGFFGAGGTGSPAQRRQTPGGSLLSRFGKMSGRGQAGKEGGSNAAPATPAWKYHTLLFILGIVAAYGAAVLAIGSPANISIFKFIPNGLFSLPAADTVCSVPGAARLGLAACSPASGDTTHIAAASLDQSQANQQGLSSMPVSEEGPVSLVRSVGDLMRSQVQLATIVRTRVLPSRYRNAAPVVDSVDDNSAVIPSAHDAWRVPRSRTKDLLEAARMQQHASKQAQSTLGVAPFLLELEAYLEAARRVSVALSRLQTGAASTAADNLAYSTRRTMAQLRRLDEYINASHVGGSHTSDADGPTNFGWLSRLLSSASSSYASTGRRRELLADAYRQHTKTLLAKTKDRVSDAKAVLSELEAANKHLSIVQRYVDDRISGSGNTIGSAASFAEESDSPFAWLWRMLGLDTTIYESTNSVTASSAHLSSKAMRQWAGYAEQLDTLRHEHDASVRRAGDALDEFSGVQDALARLQTRLGSSESVKAGSIAFTSDELDLDMQLHIDIVDAGIHDLEAM</sequence>
<dbReference type="HOGENOM" id="CLU_382693_0_0_1"/>
<evidence type="ECO:0000256" key="1">
    <source>
        <dbReference type="SAM" id="MobiDB-lite"/>
    </source>
</evidence>
<dbReference type="Proteomes" id="UP000016923">
    <property type="component" value="Unassembled WGS sequence"/>
</dbReference>
<feature type="compositionally biased region" description="Low complexity" evidence="1">
    <location>
        <begin position="53"/>
        <end position="73"/>
    </location>
</feature>
<dbReference type="eggNOG" id="ENOG502RZF1">
    <property type="taxonomic scope" value="Eukaryota"/>
</dbReference>
<reference evidence="2 3" key="1">
    <citation type="journal article" date="2013" name="BMC Genomics">
        <title>The genome and transcriptome of the pine saprophyte Ophiostoma piceae, and a comparison with the bark beetle-associated pine pathogen Grosmannia clavigera.</title>
        <authorList>
            <person name="Haridas S."/>
            <person name="Wang Y."/>
            <person name="Lim L."/>
            <person name="Massoumi Alamouti S."/>
            <person name="Jackman S."/>
            <person name="Docking R."/>
            <person name="Robertson G."/>
            <person name="Birol I."/>
            <person name="Bohlmann J."/>
            <person name="Breuil C."/>
        </authorList>
    </citation>
    <scope>NUCLEOTIDE SEQUENCE [LARGE SCALE GENOMIC DNA]</scope>
    <source>
        <strain evidence="2 3">UAMH 11346</strain>
    </source>
</reference>
<proteinExistence type="predicted"/>
<feature type="compositionally biased region" description="Low complexity" evidence="1">
    <location>
        <begin position="37"/>
        <end position="46"/>
    </location>
</feature>
<accession>S3CPY8</accession>
<dbReference type="AlphaFoldDB" id="S3CPY8"/>
<keyword evidence="3" id="KW-1185">Reference proteome</keyword>